<dbReference type="InterPro" id="IPR001387">
    <property type="entry name" value="Cro/C1-type_HTH"/>
</dbReference>
<evidence type="ECO:0000313" key="3">
    <source>
        <dbReference type="Proteomes" id="UP000252458"/>
    </source>
</evidence>
<dbReference type="CDD" id="cd00093">
    <property type="entry name" value="HTH_XRE"/>
    <property type="match status" value="1"/>
</dbReference>
<dbReference type="PROSITE" id="PS50943">
    <property type="entry name" value="HTH_CROC1"/>
    <property type="match status" value="1"/>
</dbReference>
<dbReference type="Proteomes" id="UP000252458">
    <property type="component" value="Unassembled WGS sequence"/>
</dbReference>
<dbReference type="RefSeq" id="WP_113046623.1">
    <property type="nucleotide sequence ID" value="NZ_QMFZ01000021.1"/>
</dbReference>
<dbReference type="EMBL" id="QMFZ01000021">
    <property type="protein sequence ID" value="RBB37001.1"/>
    <property type="molecule type" value="Genomic_DNA"/>
</dbReference>
<dbReference type="SMART" id="SM00530">
    <property type="entry name" value="HTH_XRE"/>
    <property type="match status" value="1"/>
</dbReference>
<dbReference type="AlphaFoldDB" id="A0A365QR25"/>
<dbReference type="SUPFAM" id="SSF47413">
    <property type="entry name" value="lambda repressor-like DNA-binding domains"/>
    <property type="match status" value="1"/>
</dbReference>
<comment type="caution">
    <text evidence="2">The sequence shown here is derived from an EMBL/GenBank/DDBJ whole genome shotgun (WGS) entry which is preliminary data.</text>
</comment>
<proteinExistence type="predicted"/>
<dbReference type="InterPro" id="IPR010982">
    <property type="entry name" value="Lambda_DNA-bd_dom_sf"/>
</dbReference>
<organism evidence="2 3">
    <name type="scientific">Burkholderia reimsis</name>
    <dbReference type="NCBI Taxonomy" id="2234132"/>
    <lineage>
        <taxon>Bacteria</taxon>
        <taxon>Pseudomonadati</taxon>
        <taxon>Pseudomonadota</taxon>
        <taxon>Betaproteobacteria</taxon>
        <taxon>Burkholderiales</taxon>
        <taxon>Burkholderiaceae</taxon>
        <taxon>Burkholderia</taxon>
    </lineage>
</organism>
<keyword evidence="3" id="KW-1185">Reference proteome</keyword>
<evidence type="ECO:0000313" key="2">
    <source>
        <dbReference type="EMBL" id="RBB37001.1"/>
    </source>
</evidence>
<dbReference type="Pfam" id="PF13560">
    <property type="entry name" value="HTH_31"/>
    <property type="match status" value="1"/>
</dbReference>
<feature type="domain" description="HTH cro/C1-type" evidence="1">
    <location>
        <begin position="17"/>
        <end position="71"/>
    </location>
</feature>
<evidence type="ECO:0000259" key="1">
    <source>
        <dbReference type="PROSITE" id="PS50943"/>
    </source>
</evidence>
<dbReference type="Gene3D" id="1.10.260.40">
    <property type="entry name" value="lambda repressor-like DNA-binding domains"/>
    <property type="match status" value="1"/>
</dbReference>
<gene>
    <name evidence="2" type="ORF">DPV79_23685</name>
</gene>
<protein>
    <submittedName>
        <fullName evidence="2">XRE family transcriptional regulator</fullName>
    </submittedName>
</protein>
<dbReference type="GO" id="GO:0003677">
    <property type="term" value="F:DNA binding"/>
    <property type="evidence" value="ECO:0007669"/>
    <property type="project" value="InterPro"/>
</dbReference>
<sequence>MTHPIHDPRYQRIATLLADLRKQRGLLQQDVADRLGRPQAFVSKVESGVRRLDVVELLDFLRVLDVDPHAFIDALLDQPMSSLPR</sequence>
<name>A0A365QR25_9BURK</name>
<reference evidence="2 3" key="1">
    <citation type="submission" date="2018-06" db="EMBL/GenBank/DDBJ databases">
        <title>Draft genome sequence of Burkholderia reimsis strain BE51 isolated from a French agricultural soil.</title>
        <authorList>
            <person name="Esmaeel Q."/>
        </authorList>
    </citation>
    <scope>NUCLEOTIDE SEQUENCE [LARGE SCALE GENOMIC DNA]</scope>
    <source>
        <strain evidence="2 3">BE51</strain>
    </source>
</reference>
<accession>A0A365QR25</accession>